<comment type="caution">
    <text evidence="8">Lacks conserved residue(s) required for the propagation of feature annotation.</text>
</comment>
<name>A0AAD2A7V8_9LAMI</name>
<accession>A0AAD2A7V8</accession>
<dbReference type="InterPro" id="IPR006702">
    <property type="entry name" value="CASP_dom"/>
</dbReference>
<comment type="subunit">
    <text evidence="3 8">Homodimer and heterodimers.</text>
</comment>
<evidence type="ECO:0000259" key="9">
    <source>
        <dbReference type="Pfam" id="PF04535"/>
    </source>
</evidence>
<proteinExistence type="inferred from homology"/>
<dbReference type="AlphaFoldDB" id="A0AAD2A7V8"/>
<evidence type="ECO:0000256" key="6">
    <source>
        <dbReference type="ARBA" id="ARBA00022989"/>
    </source>
</evidence>
<evidence type="ECO:0000256" key="1">
    <source>
        <dbReference type="ARBA" id="ARBA00004651"/>
    </source>
</evidence>
<evidence type="ECO:0000256" key="7">
    <source>
        <dbReference type="ARBA" id="ARBA00023136"/>
    </source>
</evidence>
<dbReference type="PANTHER" id="PTHR32021">
    <property type="entry name" value="CASP-LIKE PROTEIN 5B3"/>
    <property type="match status" value="1"/>
</dbReference>
<keyword evidence="7 8" id="KW-0472">Membrane</keyword>
<comment type="similarity">
    <text evidence="2 8">Belongs to the Casparian strip membrane proteins (CASP) family.</text>
</comment>
<gene>
    <name evidence="10" type="ORF">FPE_LOCUS30714</name>
</gene>
<reference evidence="10" key="1">
    <citation type="submission" date="2023-05" db="EMBL/GenBank/DDBJ databases">
        <authorList>
            <person name="Huff M."/>
        </authorList>
    </citation>
    <scope>NUCLEOTIDE SEQUENCE</scope>
</reference>
<keyword evidence="11" id="KW-1185">Reference proteome</keyword>
<dbReference type="EMBL" id="OU503054">
    <property type="protein sequence ID" value="CAI9783284.1"/>
    <property type="molecule type" value="Genomic_DNA"/>
</dbReference>
<keyword evidence="4 8" id="KW-1003">Cell membrane</keyword>
<evidence type="ECO:0000313" key="11">
    <source>
        <dbReference type="Proteomes" id="UP000834106"/>
    </source>
</evidence>
<keyword evidence="6 8" id="KW-1133">Transmembrane helix</keyword>
<evidence type="ECO:0000256" key="8">
    <source>
        <dbReference type="RuleBase" id="RU361233"/>
    </source>
</evidence>
<keyword evidence="5 8" id="KW-0812">Transmembrane</keyword>
<feature type="transmembrane region" description="Helical" evidence="8">
    <location>
        <begin position="206"/>
        <end position="226"/>
    </location>
</feature>
<evidence type="ECO:0000256" key="5">
    <source>
        <dbReference type="ARBA" id="ARBA00022692"/>
    </source>
</evidence>
<dbReference type="Proteomes" id="UP000834106">
    <property type="component" value="Chromosome 19"/>
</dbReference>
<evidence type="ECO:0000256" key="4">
    <source>
        <dbReference type="ARBA" id="ARBA00022475"/>
    </source>
</evidence>
<dbReference type="InterPro" id="IPR045009">
    <property type="entry name" value="CASPL-5"/>
</dbReference>
<evidence type="ECO:0000313" key="10">
    <source>
        <dbReference type="EMBL" id="CAI9783284.1"/>
    </source>
</evidence>
<dbReference type="GO" id="GO:0005886">
    <property type="term" value="C:plasma membrane"/>
    <property type="evidence" value="ECO:0007669"/>
    <property type="project" value="UniProtKB-SubCell"/>
</dbReference>
<evidence type="ECO:0000256" key="2">
    <source>
        <dbReference type="ARBA" id="ARBA00007651"/>
    </source>
</evidence>
<feature type="transmembrane region" description="Helical" evidence="8">
    <location>
        <begin position="158"/>
        <end position="186"/>
    </location>
</feature>
<feature type="domain" description="Casparian strip membrane protein" evidence="9">
    <location>
        <begin position="135"/>
        <end position="233"/>
    </location>
</feature>
<organism evidence="10 11">
    <name type="scientific">Fraxinus pennsylvanica</name>
    <dbReference type="NCBI Taxonomy" id="56036"/>
    <lineage>
        <taxon>Eukaryota</taxon>
        <taxon>Viridiplantae</taxon>
        <taxon>Streptophyta</taxon>
        <taxon>Embryophyta</taxon>
        <taxon>Tracheophyta</taxon>
        <taxon>Spermatophyta</taxon>
        <taxon>Magnoliopsida</taxon>
        <taxon>eudicotyledons</taxon>
        <taxon>Gunneridae</taxon>
        <taxon>Pentapetalae</taxon>
        <taxon>asterids</taxon>
        <taxon>lamiids</taxon>
        <taxon>Lamiales</taxon>
        <taxon>Oleaceae</taxon>
        <taxon>Oleeae</taxon>
        <taxon>Fraxinus</taxon>
    </lineage>
</organism>
<protein>
    <recommendedName>
        <fullName evidence="8">CASP-like protein</fullName>
    </recommendedName>
</protein>
<sequence>MLLVKDVKMRQKTEERGWTDGWMDDVTGTSILDPLELWFLFMGFPTSQLTGVFGRDQVEDQAPVTGGWKRRLDGPLVATSGGFAEKRGLALGPWFATRWIPNDPPAMISSMAIATAFCAFDRRFLKTTGVSGKDRILQCIFAAGSIGVMVSVHGFSNFTAFCCLIASMGLQLLWSFGLACLDAYASWIKKDLCNPVSASLFVVGDWVTATLSLAAACSSAGVAVLYRRDLKFCRGPLPFKLFKVSSFSTLMEVD</sequence>
<comment type="subcellular location">
    <subcellularLocation>
        <location evidence="1 8">Cell membrane</location>
        <topology evidence="1 8">Multi-pass membrane protein</topology>
    </subcellularLocation>
</comment>
<evidence type="ECO:0000256" key="3">
    <source>
        <dbReference type="ARBA" id="ARBA00011489"/>
    </source>
</evidence>
<dbReference type="PANTHER" id="PTHR32021:SF0">
    <property type="entry name" value="CASP-LIKE PROTEIN 5B2"/>
    <property type="match status" value="1"/>
</dbReference>
<dbReference type="Pfam" id="PF04535">
    <property type="entry name" value="CASP_dom"/>
    <property type="match status" value="1"/>
</dbReference>